<dbReference type="STRING" id="56107.Cylst_5321"/>
<dbReference type="eggNOG" id="COG2944">
    <property type="taxonomic scope" value="Bacteria"/>
</dbReference>
<dbReference type="EMBL" id="CP003642">
    <property type="protein sequence ID" value="AFZ27347.1"/>
    <property type="molecule type" value="Genomic_DNA"/>
</dbReference>
<proteinExistence type="predicted"/>
<keyword evidence="2" id="KW-1185">Reference proteome</keyword>
<dbReference type="KEGG" id="csg:Cylst_5321"/>
<name>K9X6T0_9NOST</name>
<dbReference type="InterPro" id="IPR001387">
    <property type="entry name" value="Cro/C1-type_HTH"/>
</dbReference>
<dbReference type="Proteomes" id="UP000010475">
    <property type="component" value="Chromosome"/>
</dbReference>
<dbReference type="AlphaFoldDB" id="K9X6T0"/>
<sequence length="84" mass="9438">MHEFYNEPQRHRGRRVWESFYISPNQLGVVINNSGVAETSGVSNGKVTVRDIPVIKEITGSLVKQMRTAKKMSQRDFANAVGMS</sequence>
<evidence type="ECO:0000313" key="2">
    <source>
        <dbReference type="Proteomes" id="UP000010475"/>
    </source>
</evidence>
<accession>K9X6T0</accession>
<protein>
    <submittedName>
        <fullName evidence="1">Uncharacterized protein</fullName>
    </submittedName>
</protein>
<gene>
    <name evidence="1" type="ORF">Cylst_5321</name>
</gene>
<reference evidence="1 2" key="1">
    <citation type="submission" date="2012-06" db="EMBL/GenBank/DDBJ databases">
        <title>Finished chromosome of genome of Cylindrospermum stagnale PCC 7417.</title>
        <authorList>
            <consortium name="US DOE Joint Genome Institute"/>
            <person name="Gugger M."/>
            <person name="Coursin T."/>
            <person name="Rippka R."/>
            <person name="Tandeau De Marsac N."/>
            <person name="Huntemann M."/>
            <person name="Wei C.-L."/>
            <person name="Han J."/>
            <person name="Detter J.C."/>
            <person name="Han C."/>
            <person name="Tapia R."/>
            <person name="Chen A."/>
            <person name="Kyrpides N."/>
            <person name="Mavromatis K."/>
            <person name="Markowitz V."/>
            <person name="Szeto E."/>
            <person name="Ivanova N."/>
            <person name="Pagani I."/>
            <person name="Pati A."/>
            <person name="Goodwin L."/>
            <person name="Nordberg H.P."/>
            <person name="Cantor M.N."/>
            <person name="Hua S.X."/>
            <person name="Woyke T."/>
            <person name="Kerfeld C.A."/>
        </authorList>
    </citation>
    <scope>NUCLEOTIDE SEQUENCE [LARGE SCALE GENOMIC DNA]</scope>
    <source>
        <strain evidence="1 2">PCC 7417</strain>
    </source>
</reference>
<dbReference type="HOGENOM" id="CLU_2522018_0_0_3"/>
<dbReference type="CDD" id="cd00093">
    <property type="entry name" value="HTH_XRE"/>
    <property type="match status" value="1"/>
</dbReference>
<organism evidence="1 2">
    <name type="scientific">Cylindrospermum stagnale PCC 7417</name>
    <dbReference type="NCBI Taxonomy" id="56107"/>
    <lineage>
        <taxon>Bacteria</taxon>
        <taxon>Bacillati</taxon>
        <taxon>Cyanobacteriota</taxon>
        <taxon>Cyanophyceae</taxon>
        <taxon>Nostocales</taxon>
        <taxon>Nostocaceae</taxon>
        <taxon>Cylindrospermum</taxon>
    </lineage>
</organism>
<evidence type="ECO:0000313" key="1">
    <source>
        <dbReference type="EMBL" id="AFZ27347.1"/>
    </source>
</evidence>
<dbReference type="RefSeq" id="WP_015210582.1">
    <property type="nucleotide sequence ID" value="NC_019757.1"/>
</dbReference>